<reference evidence="1 2" key="1">
    <citation type="submission" date="2018-12" db="EMBL/GenBank/DDBJ databases">
        <title>Draft genome sequences of Mycolicibacterium peregrinum isolated from a pig with lymphadenitis and from soil on the same Japanese pig farm.</title>
        <authorList>
            <person name="Komatsu T."/>
            <person name="Ohya K."/>
            <person name="Sawai K."/>
            <person name="Odoi J.O."/>
            <person name="Otsu K."/>
            <person name="Ota A."/>
            <person name="Ito T."/>
            <person name="Kawai M."/>
            <person name="Maruyama F."/>
        </authorList>
    </citation>
    <scope>NUCLEOTIDE SEQUENCE [LARGE SCALE GENOMIC DNA]</scope>
    <source>
        <strain evidence="1 2">138</strain>
    </source>
</reference>
<organism evidence="1 2">
    <name type="scientific">Mycolicibacterium peregrinum</name>
    <name type="common">Mycobacterium peregrinum</name>
    <dbReference type="NCBI Taxonomy" id="43304"/>
    <lineage>
        <taxon>Bacteria</taxon>
        <taxon>Bacillati</taxon>
        <taxon>Actinomycetota</taxon>
        <taxon>Actinomycetes</taxon>
        <taxon>Mycobacteriales</taxon>
        <taxon>Mycobacteriaceae</taxon>
        <taxon>Mycolicibacterium</taxon>
    </lineage>
</organism>
<comment type="caution">
    <text evidence="1">The sequence shown here is derived from an EMBL/GenBank/DDBJ whole genome shotgun (WGS) entry which is preliminary data.</text>
</comment>
<name>A0A4Z0HSX5_MYCPR</name>
<dbReference type="AlphaFoldDB" id="A0A4Z0HSX5"/>
<accession>A0A4Z0HSX5</accession>
<sequence>MSLLVILALPSPAREAPELAEPGPPSLVEPSVLTSLMSAVTDCIVGESGPNSSITPALANAALVNPAATSGPAELHQLLVPTALCLATILLVRQEVGCHSPVDKRGEINTGDSTLCTLLQKCSQGANGNEEPGMIPRYAARAGPVSTPGPRLSSERDTQVEIGDQMAISKGDPAVGYTV</sequence>
<gene>
    <name evidence="1" type="ORF">EJD98_27675</name>
</gene>
<dbReference type="EMBL" id="RWKA01000021">
    <property type="protein sequence ID" value="TGB37267.1"/>
    <property type="molecule type" value="Genomic_DNA"/>
</dbReference>
<proteinExistence type="predicted"/>
<evidence type="ECO:0000313" key="2">
    <source>
        <dbReference type="Proteomes" id="UP000297792"/>
    </source>
</evidence>
<dbReference type="Proteomes" id="UP000297792">
    <property type="component" value="Unassembled WGS sequence"/>
</dbReference>
<protein>
    <submittedName>
        <fullName evidence="1">Uncharacterized protein</fullName>
    </submittedName>
</protein>
<keyword evidence="2" id="KW-1185">Reference proteome</keyword>
<evidence type="ECO:0000313" key="1">
    <source>
        <dbReference type="EMBL" id="TGB37267.1"/>
    </source>
</evidence>